<keyword evidence="11" id="KW-0325">Glycoprotein</keyword>
<evidence type="ECO:0000256" key="8">
    <source>
        <dbReference type="ARBA" id="ARBA00022989"/>
    </source>
</evidence>
<dbReference type="Pfam" id="PF00520">
    <property type="entry name" value="Ion_trans"/>
    <property type="match status" value="1"/>
</dbReference>
<sequence>MYECALQRCAWAPGYTPRAAAAEDQLHVLDDNAPGFRETQLGRQLQKIDYTFLAVFSAEAIFKIIAMGLLMAPNTYLRNGIGYISLGGFAKVTALRALRSLRPLRTISRIREMKNILLALIASIPAMGDVMLLMFIYFSMFGVMGVLLIGGGLKSRCAYPEFRNATTDASGTVQGVRYIVPEANGDTICCSPSTDLITWYNKTDPTTGLTMLVPQGVEAADRWSYHCDTVPSEVYPFGQFCTPFRNPGAGDLPADVPGYIGFDNILQAWIAVLQHGPGAGRLPCTHAVANVRSPCQSSARVSQQIYF</sequence>
<dbReference type="PANTHER" id="PTHR45628">
    <property type="entry name" value="VOLTAGE-DEPENDENT CALCIUM CHANNEL TYPE A SUBUNIT ALPHA-1"/>
    <property type="match status" value="1"/>
</dbReference>
<evidence type="ECO:0000313" key="16">
    <source>
        <dbReference type="Proteomes" id="UP000815325"/>
    </source>
</evidence>
<keyword evidence="10 13" id="KW-0472">Membrane</keyword>
<evidence type="ECO:0000256" key="4">
    <source>
        <dbReference type="ARBA" id="ARBA00022673"/>
    </source>
</evidence>
<dbReference type="EMBL" id="MU069939">
    <property type="protein sequence ID" value="KAF5831556.1"/>
    <property type="molecule type" value="Genomic_DNA"/>
</dbReference>
<dbReference type="InterPro" id="IPR005821">
    <property type="entry name" value="Ion_trans_dom"/>
</dbReference>
<evidence type="ECO:0000256" key="1">
    <source>
        <dbReference type="ARBA" id="ARBA00004141"/>
    </source>
</evidence>
<keyword evidence="9" id="KW-0406">Ion transport</keyword>
<evidence type="ECO:0000256" key="6">
    <source>
        <dbReference type="ARBA" id="ARBA00022837"/>
    </source>
</evidence>
<evidence type="ECO:0000256" key="9">
    <source>
        <dbReference type="ARBA" id="ARBA00023065"/>
    </source>
</evidence>
<comment type="caution">
    <text evidence="15">The sequence shown here is derived from an EMBL/GenBank/DDBJ whole genome shotgun (WGS) entry which is preliminary data.</text>
</comment>
<evidence type="ECO:0000256" key="2">
    <source>
        <dbReference type="ARBA" id="ARBA00022448"/>
    </source>
</evidence>
<name>A0ABQ7GAC9_DUNSA</name>
<keyword evidence="16" id="KW-1185">Reference proteome</keyword>
<evidence type="ECO:0000256" key="11">
    <source>
        <dbReference type="ARBA" id="ARBA00023180"/>
    </source>
</evidence>
<feature type="transmembrane region" description="Helical" evidence="13">
    <location>
        <begin position="116"/>
        <end position="149"/>
    </location>
</feature>
<dbReference type="InterPro" id="IPR050599">
    <property type="entry name" value="VDCC_alpha-1_subunit"/>
</dbReference>
<dbReference type="PANTHER" id="PTHR45628:SF7">
    <property type="entry name" value="VOLTAGE-DEPENDENT CALCIUM CHANNEL TYPE A SUBUNIT ALPHA-1"/>
    <property type="match status" value="1"/>
</dbReference>
<organism evidence="15 16">
    <name type="scientific">Dunaliella salina</name>
    <name type="common">Green alga</name>
    <name type="synonym">Protococcus salinus</name>
    <dbReference type="NCBI Taxonomy" id="3046"/>
    <lineage>
        <taxon>Eukaryota</taxon>
        <taxon>Viridiplantae</taxon>
        <taxon>Chlorophyta</taxon>
        <taxon>core chlorophytes</taxon>
        <taxon>Chlorophyceae</taxon>
        <taxon>CS clade</taxon>
        <taxon>Chlamydomonadales</taxon>
        <taxon>Dunaliellaceae</taxon>
        <taxon>Dunaliella</taxon>
    </lineage>
</organism>
<gene>
    <name evidence="15" type="ORF">DUNSADRAFT_12969</name>
</gene>
<dbReference type="Proteomes" id="UP000815325">
    <property type="component" value="Unassembled WGS sequence"/>
</dbReference>
<evidence type="ECO:0000256" key="12">
    <source>
        <dbReference type="ARBA" id="ARBA00023303"/>
    </source>
</evidence>
<evidence type="ECO:0000256" key="3">
    <source>
        <dbReference type="ARBA" id="ARBA00022568"/>
    </source>
</evidence>
<keyword evidence="5 13" id="KW-0812">Transmembrane</keyword>
<keyword evidence="7" id="KW-0851">Voltage-gated channel</keyword>
<evidence type="ECO:0000313" key="15">
    <source>
        <dbReference type="EMBL" id="KAF5831556.1"/>
    </source>
</evidence>
<keyword evidence="2" id="KW-0813">Transport</keyword>
<reference evidence="15" key="1">
    <citation type="submission" date="2017-08" db="EMBL/GenBank/DDBJ databases">
        <authorList>
            <person name="Polle J.E."/>
            <person name="Barry K."/>
            <person name="Cushman J."/>
            <person name="Schmutz J."/>
            <person name="Tran D."/>
            <person name="Hathwaick L.T."/>
            <person name="Yim W.C."/>
            <person name="Jenkins J."/>
            <person name="Mckie-Krisberg Z.M."/>
            <person name="Prochnik S."/>
            <person name="Lindquist E."/>
            <person name="Dockter R.B."/>
            <person name="Adam C."/>
            <person name="Molina H."/>
            <person name="Bunkerborg J."/>
            <person name="Jin E."/>
            <person name="Buchheim M."/>
            <person name="Magnuson J."/>
        </authorList>
    </citation>
    <scope>NUCLEOTIDE SEQUENCE</scope>
    <source>
        <strain evidence="15">CCAP 19/18</strain>
    </source>
</reference>
<protein>
    <submittedName>
        <fullName evidence="15">Ion transport protein-domain-containing protein</fullName>
    </submittedName>
</protein>
<dbReference type="Gene3D" id="1.10.287.70">
    <property type="match status" value="1"/>
</dbReference>
<evidence type="ECO:0000259" key="14">
    <source>
        <dbReference type="Pfam" id="PF00520"/>
    </source>
</evidence>
<accession>A0ABQ7GAC9</accession>
<dbReference type="InterPro" id="IPR027359">
    <property type="entry name" value="Volt_channel_dom_sf"/>
</dbReference>
<dbReference type="SUPFAM" id="SSF81324">
    <property type="entry name" value="Voltage-gated potassium channels"/>
    <property type="match status" value="1"/>
</dbReference>
<proteinExistence type="predicted"/>
<feature type="transmembrane region" description="Helical" evidence="13">
    <location>
        <begin position="50"/>
        <end position="70"/>
    </location>
</feature>
<dbReference type="Gene3D" id="1.20.120.350">
    <property type="entry name" value="Voltage-gated potassium channels. Chain C"/>
    <property type="match status" value="1"/>
</dbReference>
<keyword evidence="12" id="KW-0407">Ion channel</keyword>
<feature type="transmembrane region" description="Helical" evidence="13">
    <location>
        <begin position="76"/>
        <end position="95"/>
    </location>
</feature>
<feature type="domain" description="Ion transport" evidence="14">
    <location>
        <begin position="41"/>
        <end position="274"/>
    </location>
</feature>
<keyword evidence="3" id="KW-0109">Calcium transport</keyword>
<comment type="subcellular location">
    <subcellularLocation>
        <location evidence="1">Membrane</location>
        <topology evidence="1">Multi-pass membrane protein</topology>
    </subcellularLocation>
</comment>
<evidence type="ECO:0000256" key="7">
    <source>
        <dbReference type="ARBA" id="ARBA00022882"/>
    </source>
</evidence>
<keyword evidence="6" id="KW-0106">Calcium</keyword>
<evidence type="ECO:0000256" key="10">
    <source>
        <dbReference type="ARBA" id="ARBA00023136"/>
    </source>
</evidence>
<keyword evidence="8 13" id="KW-1133">Transmembrane helix</keyword>
<evidence type="ECO:0000256" key="5">
    <source>
        <dbReference type="ARBA" id="ARBA00022692"/>
    </source>
</evidence>
<evidence type="ECO:0000256" key="13">
    <source>
        <dbReference type="SAM" id="Phobius"/>
    </source>
</evidence>
<keyword evidence="4" id="KW-0107">Calcium channel</keyword>